<reference evidence="5 6" key="1">
    <citation type="journal article" date="2014" name="BMC Genomics">
        <title>Comparison of environmental and isolate Sulfobacillus genomes reveals diverse carbon, sulfur, nitrogen, and hydrogen metabolisms.</title>
        <authorList>
            <person name="Justice N.B."/>
            <person name="Norman A."/>
            <person name="Brown C.T."/>
            <person name="Singh A."/>
            <person name="Thomas B.C."/>
            <person name="Banfield J.F."/>
        </authorList>
    </citation>
    <scope>NUCLEOTIDE SEQUENCE [LARGE SCALE GENOMIC DNA]</scope>
    <source>
        <strain evidence="5">AMDSBA4</strain>
    </source>
</reference>
<evidence type="ECO:0000259" key="4">
    <source>
        <dbReference type="PROSITE" id="PS50893"/>
    </source>
</evidence>
<dbReference type="EMBL" id="PXYW01000007">
    <property type="protein sequence ID" value="PSR34658.1"/>
    <property type="molecule type" value="Genomic_DNA"/>
</dbReference>
<evidence type="ECO:0000256" key="2">
    <source>
        <dbReference type="ARBA" id="ARBA00022741"/>
    </source>
</evidence>
<evidence type="ECO:0000313" key="5">
    <source>
        <dbReference type="EMBL" id="PSR34658.1"/>
    </source>
</evidence>
<proteinExistence type="predicted"/>
<dbReference type="PROSITE" id="PS00211">
    <property type="entry name" value="ABC_TRANSPORTER_1"/>
    <property type="match status" value="1"/>
</dbReference>
<dbReference type="PANTHER" id="PTHR42781">
    <property type="entry name" value="SPERMIDINE/PUTRESCINE IMPORT ATP-BINDING PROTEIN POTA"/>
    <property type="match status" value="1"/>
</dbReference>
<accession>A0A2T2XJS3</accession>
<keyword evidence="3" id="KW-0067">ATP-binding</keyword>
<dbReference type="AlphaFoldDB" id="A0A2T2XJS3"/>
<dbReference type="GO" id="GO:0016887">
    <property type="term" value="F:ATP hydrolysis activity"/>
    <property type="evidence" value="ECO:0007669"/>
    <property type="project" value="InterPro"/>
</dbReference>
<dbReference type="SMART" id="SM00382">
    <property type="entry name" value="AAA"/>
    <property type="match status" value="1"/>
</dbReference>
<feature type="domain" description="ABC transporter" evidence="4">
    <location>
        <begin position="4"/>
        <end position="217"/>
    </location>
</feature>
<dbReference type="InterPro" id="IPR050093">
    <property type="entry name" value="ABC_SmlMolc_Importer"/>
</dbReference>
<dbReference type="InterPro" id="IPR027417">
    <property type="entry name" value="P-loop_NTPase"/>
</dbReference>
<keyword evidence="2" id="KW-0547">Nucleotide-binding</keyword>
<dbReference type="InterPro" id="IPR003439">
    <property type="entry name" value="ABC_transporter-like_ATP-bd"/>
</dbReference>
<dbReference type="InterPro" id="IPR017871">
    <property type="entry name" value="ABC_transporter-like_CS"/>
</dbReference>
<dbReference type="SUPFAM" id="SSF52540">
    <property type="entry name" value="P-loop containing nucleoside triphosphate hydrolases"/>
    <property type="match status" value="1"/>
</dbReference>
<dbReference type="Proteomes" id="UP000242972">
    <property type="component" value="Unassembled WGS sequence"/>
</dbReference>
<keyword evidence="1" id="KW-0813">Transport</keyword>
<name>A0A2T2XJS3_9FIRM</name>
<dbReference type="Gene3D" id="3.40.50.300">
    <property type="entry name" value="P-loop containing nucleotide triphosphate hydrolases"/>
    <property type="match status" value="1"/>
</dbReference>
<dbReference type="Pfam" id="PF00005">
    <property type="entry name" value="ABC_tran"/>
    <property type="match status" value="1"/>
</dbReference>
<dbReference type="InterPro" id="IPR003593">
    <property type="entry name" value="AAA+_ATPase"/>
</dbReference>
<organism evidence="5 6">
    <name type="scientific">Sulfobacillus benefaciens</name>
    <dbReference type="NCBI Taxonomy" id="453960"/>
    <lineage>
        <taxon>Bacteria</taxon>
        <taxon>Bacillati</taxon>
        <taxon>Bacillota</taxon>
        <taxon>Clostridia</taxon>
        <taxon>Eubacteriales</taxon>
        <taxon>Clostridiales Family XVII. Incertae Sedis</taxon>
        <taxon>Sulfobacillus</taxon>
    </lineage>
</organism>
<gene>
    <name evidence="5" type="ORF">C7B46_04270</name>
</gene>
<evidence type="ECO:0000256" key="3">
    <source>
        <dbReference type="ARBA" id="ARBA00022840"/>
    </source>
</evidence>
<dbReference type="PANTHER" id="PTHR42781:SF4">
    <property type="entry name" value="SPERMIDINE_PUTRESCINE IMPORT ATP-BINDING PROTEIN POTA"/>
    <property type="match status" value="1"/>
</dbReference>
<dbReference type="GO" id="GO:0005524">
    <property type="term" value="F:ATP binding"/>
    <property type="evidence" value="ECO:0007669"/>
    <property type="project" value="UniProtKB-KW"/>
</dbReference>
<dbReference type="PROSITE" id="PS50893">
    <property type="entry name" value="ABC_TRANSPORTER_2"/>
    <property type="match status" value="1"/>
</dbReference>
<comment type="caution">
    <text evidence="5">The sequence shown here is derived from an EMBL/GenBank/DDBJ whole genome shotgun (WGS) entry which is preliminary data.</text>
</comment>
<sequence>MFAMTVRQRGRMEGQFELTPGMHAIVGSSGAGKTTLFRLIAGLEHHPSLKIRWNEQSIDRLLPHQRPVAYVPQRPSLVPHRTIEDQIRWIAQGSLPHWSHWIQWLNLEELLNRYPHQLSGGEQQRAALLRALVAKKPILLLDEALSQIDRPHRVSLYRKLQETLGEETLLLFSTHQWEEAEQFSEYVVFLQKGRIASSNNITQTVPVDSEMARMMGYVGSVPVPDGHLLIHSRTIVLGQSLGPSLHISGQGYQQPVSPTLSRYHFLSDDGRLLLEWIGNPSETTQFDDISIINPVLVPFSLPSTQGGG</sequence>
<protein>
    <submittedName>
        <fullName evidence="5">Molybdenum ABC transporter ATPase</fullName>
    </submittedName>
</protein>
<evidence type="ECO:0000256" key="1">
    <source>
        <dbReference type="ARBA" id="ARBA00022448"/>
    </source>
</evidence>
<evidence type="ECO:0000313" key="6">
    <source>
        <dbReference type="Proteomes" id="UP000242972"/>
    </source>
</evidence>